<reference evidence="7" key="1">
    <citation type="submission" date="2019-08" db="EMBL/GenBank/DDBJ databases">
        <authorList>
            <person name="Kucharzyk K."/>
            <person name="Murdoch R.W."/>
            <person name="Higgins S."/>
            <person name="Loffler F."/>
        </authorList>
    </citation>
    <scope>NUCLEOTIDE SEQUENCE</scope>
</reference>
<evidence type="ECO:0000259" key="5">
    <source>
        <dbReference type="PROSITE" id="PS50043"/>
    </source>
</evidence>
<accession>A0A645B1V6</accession>
<dbReference type="CDD" id="cd06170">
    <property type="entry name" value="LuxR_C_like"/>
    <property type="match status" value="1"/>
</dbReference>
<comment type="caution">
    <text evidence="7">The sequence shown here is derived from an EMBL/GenBank/DDBJ whole genome shotgun (WGS) entry which is preliminary data.</text>
</comment>
<gene>
    <name evidence="7" type="primary">uvrY_3</name>
    <name evidence="7" type="ORF">SDC9_106274</name>
</gene>
<dbReference type="InterPro" id="IPR016032">
    <property type="entry name" value="Sig_transdc_resp-reg_C-effctor"/>
</dbReference>
<keyword evidence="4" id="KW-0804">Transcription</keyword>
<dbReference type="EMBL" id="VSSQ01017289">
    <property type="protein sequence ID" value="MPM59432.1"/>
    <property type="molecule type" value="Genomic_DNA"/>
</dbReference>
<dbReference type="PROSITE" id="PS50110">
    <property type="entry name" value="RESPONSE_REGULATORY"/>
    <property type="match status" value="1"/>
</dbReference>
<keyword evidence="2" id="KW-0805">Transcription regulation</keyword>
<dbReference type="PROSITE" id="PS50043">
    <property type="entry name" value="HTH_LUXR_2"/>
    <property type="match status" value="1"/>
</dbReference>
<dbReference type="SUPFAM" id="SSF46894">
    <property type="entry name" value="C-terminal effector domain of the bipartite response regulators"/>
    <property type="match status" value="1"/>
</dbReference>
<feature type="domain" description="HTH luxR-type" evidence="5">
    <location>
        <begin position="130"/>
        <end position="195"/>
    </location>
</feature>
<dbReference type="InterPro" id="IPR001789">
    <property type="entry name" value="Sig_transdc_resp-reg_receiver"/>
</dbReference>
<evidence type="ECO:0000259" key="6">
    <source>
        <dbReference type="PROSITE" id="PS50110"/>
    </source>
</evidence>
<protein>
    <submittedName>
        <fullName evidence="7">Response regulator UvrY</fullName>
    </submittedName>
</protein>
<dbReference type="Pfam" id="PF00196">
    <property type="entry name" value="GerE"/>
    <property type="match status" value="1"/>
</dbReference>
<dbReference type="Gene3D" id="3.40.50.2300">
    <property type="match status" value="1"/>
</dbReference>
<dbReference type="GO" id="GO:0006355">
    <property type="term" value="P:regulation of DNA-templated transcription"/>
    <property type="evidence" value="ECO:0007669"/>
    <property type="project" value="InterPro"/>
</dbReference>
<dbReference type="InterPro" id="IPR058245">
    <property type="entry name" value="NreC/VraR/RcsB-like_REC"/>
</dbReference>
<dbReference type="SUPFAM" id="SSF52172">
    <property type="entry name" value="CheY-like"/>
    <property type="match status" value="1"/>
</dbReference>
<keyword evidence="3" id="KW-0238">DNA-binding</keyword>
<evidence type="ECO:0000256" key="3">
    <source>
        <dbReference type="ARBA" id="ARBA00023125"/>
    </source>
</evidence>
<dbReference type="SMART" id="SM00421">
    <property type="entry name" value="HTH_LUXR"/>
    <property type="match status" value="1"/>
</dbReference>
<proteinExistence type="predicted"/>
<dbReference type="GO" id="GO:0000160">
    <property type="term" value="P:phosphorelay signal transduction system"/>
    <property type="evidence" value="ECO:0007669"/>
    <property type="project" value="InterPro"/>
</dbReference>
<evidence type="ECO:0000256" key="2">
    <source>
        <dbReference type="ARBA" id="ARBA00023015"/>
    </source>
</evidence>
<dbReference type="PANTHER" id="PTHR43214:SF41">
    <property type="entry name" value="NITRATE_NITRITE RESPONSE REGULATOR PROTEIN NARP"/>
    <property type="match status" value="1"/>
</dbReference>
<sequence>MREGIKQIIKTLPEVTLIDEVADGEEAYNKILSTDYDMVILDISMPKMTGLDLLQRMKARDIKTRVLILSFYPQEQYAVRAFKLGASGYLSKDSAFEELHLAIKKIASGGKYVSAALAERLIFQDMEIEGKLPHEQLSEREFQVMIMLAKGKSLVEIGNEIFISDKTVSTYRTRIMEKMGLKSNTDLTIYALKNKLIE</sequence>
<dbReference type="GO" id="GO:0003677">
    <property type="term" value="F:DNA binding"/>
    <property type="evidence" value="ECO:0007669"/>
    <property type="project" value="UniProtKB-KW"/>
</dbReference>
<evidence type="ECO:0000256" key="1">
    <source>
        <dbReference type="ARBA" id="ARBA00022553"/>
    </source>
</evidence>
<feature type="domain" description="Response regulatory" evidence="6">
    <location>
        <begin position="1"/>
        <end position="107"/>
    </location>
</feature>
<dbReference type="InterPro" id="IPR039420">
    <property type="entry name" value="WalR-like"/>
</dbReference>
<dbReference type="Pfam" id="PF00072">
    <property type="entry name" value="Response_reg"/>
    <property type="match status" value="1"/>
</dbReference>
<dbReference type="CDD" id="cd17535">
    <property type="entry name" value="REC_NarL-like"/>
    <property type="match status" value="1"/>
</dbReference>
<dbReference type="PRINTS" id="PR00038">
    <property type="entry name" value="HTHLUXR"/>
</dbReference>
<name>A0A645B1V6_9ZZZZ</name>
<evidence type="ECO:0000313" key="7">
    <source>
        <dbReference type="EMBL" id="MPM59432.1"/>
    </source>
</evidence>
<keyword evidence="1" id="KW-0597">Phosphoprotein</keyword>
<dbReference type="InterPro" id="IPR011006">
    <property type="entry name" value="CheY-like_superfamily"/>
</dbReference>
<dbReference type="PANTHER" id="PTHR43214">
    <property type="entry name" value="TWO-COMPONENT RESPONSE REGULATOR"/>
    <property type="match status" value="1"/>
</dbReference>
<dbReference type="InterPro" id="IPR000792">
    <property type="entry name" value="Tscrpt_reg_LuxR_C"/>
</dbReference>
<organism evidence="7">
    <name type="scientific">bioreactor metagenome</name>
    <dbReference type="NCBI Taxonomy" id="1076179"/>
    <lineage>
        <taxon>unclassified sequences</taxon>
        <taxon>metagenomes</taxon>
        <taxon>ecological metagenomes</taxon>
    </lineage>
</organism>
<dbReference type="AlphaFoldDB" id="A0A645B1V6"/>
<dbReference type="SMART" id="SM00448">
    <property type="entry name" value="REC"/>
    <property type="match status" value="1"/>
</dbReference>
<evidence type="ECO:0000256" key="4">
    <source>
        <dbReference type="ARBA" id="ARBA00023163"/>
    </source>
</evidence>